<dbReference type="InterPro" id="IPR011990">
    <property type="entry name" value="TPR-like_helical_dom_sf"/>
</dbReference>
<keyword evidence="1" id="KW-0472">Membrane</keyword>
<dbReference type="OrthoDB" id="9808622at2"/>
<organism evidence="2 3">
    <name type="scientific">Algoriella xinjiangensis</name>
    <dbReference type="NCBI Taxonomy" id="684065"/>
    <lineage>
        <taxon>Bacteria</taxon>
        <taxon>Pseudomonadati</taxon>
        <taxon>Bacteroidota</taxon>
        <taxon>Flavobacteriia</taxon>
        <taxon>Flavobacteriales</taxon>
        <taxon>Weeksellaceae</taxon>
        <taxon>Algoriella</taxon>
    </lineage>
</organism>
<dbReference type="Pfam" id="PF13174">
    <property type="entry name" value="TPR_6"/>
    <property type="match status" value="1"/>
</dbReference>
<name>A0A1I5ANM6_9FLAO</name>
<feature type="transmembrane region" description="Helical" evidence="1">
    <location>
        <begin position="33"/>
        <end position="54"/>
    </location>
</feature>
<reference evidence="3" key="1">
    <citation type="submission" date="2016-10" db="EMBL/GenBank/DDBJ databases">
        <authorList>
            <person name="Varghese N."/>
            <person name="Submissions S."/>
        </authorList>
    </citation>
    <scope>NUCLEOTIDE SEQUENCE [LARGE SCALE GENOMIC DNA]</scope>
    <source>
        <strain evidence="3">XJ109</strain>
    </source>
</reference>
<dbReference type="Gene3D" id="1.25.40.10">
    <property type="entry name" value="Tetratricopeptide repeat domain"/>
    <property type="match status" value="1"/>
</dbReference>
<evidence type="ECO:0000313" key="3">
    <source>
        <dbReference type="Proteomes" id="UP000199149"/>
    </source>
</evidence>
<gene>
    <name evidence="2" type="ORF">SAMN05421738_1185</name>
</gene>
<dbReference type="RefSeq" id="WP_092910097.1">
    <property type="nucleotide sequence ID" value="NZ_FOUZ01000018.1"/>
</dbReference>
<keyword evidence="3" id="KW-1185">Reference proteome</keyword>
<keyword evidence="1" id="KW-0812">Transmembrane</keyword>
<keyword evidence="1" id="KW-1133">Transmembrane helix</keyword>
<sequence>MAKNNKKEEFATEQFVEKLDRTAFNVEFFVEKYAKAIGIGLGVIIVAVLGYFAYLKLVVEPKSEDAFKEMVQAERLFDQDSINVALNGSAGSFQGLQQIVDEYGNTDAGNLARFKAASSYYKLGDYASAVKLLEDFDTDDNVMLAQKYGMMGNALVASNKMDEGLQYYAKAAEATEVETLQSTYYTKAGEIAMELGKNADALKYFQALEDKYPNANNGETSKFIERLKYASETTK</sequence>
<dbReference type="Proteomes" id="UP000199149">
    <property type="component" value="Unassembled WGS sequence"/>
</dbReference>
<protein>
    <submittedName>
        <fullName evidence="2">Tetratricopeptide repeat-containing protein</fullName>
    </submittedName>
</protein>
<dbReference type="AlphaFoldDB" id="A0A1I5ANM6"/>
<dbReference type="EMBL" id="FOUZ01000018">
    <property type="protein sequence ID" value="SFN64136.1"/>
    <property type="molecule type" value="Genomic_DNA"/>
</dbReference>
<dbReference type="SUPFAM" id="SSF48452">
    <property type="entry name" value="TPR-like"/>
    <property type="match status" value="1"/>
</dbReference>
<dbReference type="Pfam" id="PF13432">
    <property type="entry name" value="TPR_16"/>
    <property type="match status" value="1"/>
</dbReference>
<dbReference type="STRING" id="684065.SAMN05421738_1185"/>
<accession>A0A1I5ANM6</accession>
<evidence type="ECO:0000256" key="1">
    <source>
        <dbReference type="SAM" id="Phobius"/>
    </source>
</evidence>
<evidence type="ECO:0000313" key="2">
    <source>
        <dbReference type="EMBL" id="SFN64136.1"/>
    </source>
</evidence>
<proteinExistence type="predicted"/>
<dbReference type="InterPro" id="IPR019734">
    <property type="entry name" value="TPR_rpt"/>
</dbReference>